<dbReference type="Proteomes" id="UP000527355">
    <property type="component" value="Unassembled WGS sequence"/>
</dbReference>
<proteinExistence type="predicted"/>
<accession>A0A7J7VIM0</accession>
<gene>
    <name evidence="1" type="ORF">mMyoMyo1_008312</name>
</gene>
<sequence length="124" mass="13648">MELQLSLLQPPPRASVFPFNIHSSFPETLLGTWTQHPAQLRAPGLRQHLPAQSCPRWTQSGGGDRSMRLCNRCDQQMIEGSAGPRGPASLPQPWPLRAGLELKQSLKRHFLGKQGGGRVQGSPH</sequence>
<reference evidence="1 2" key="1">
    <citation type="journal article" date="2020" name="Nature">
        <title>Six reference-quality genomes reveal evolution of bat adaptations.</title>
        <authorList>
            <person name="Jebb D."/>
            <person name="Huang Z."/>
            <person name="Pippel M."/>
            <person name="Hughes G.M."/>
            <person name="Lavrichenko K."/>
            <person name="Devanna P."/>
            <person name="Winkler S."/>
            <person name="Jermiin L.S."/>
            <person name="Skirmuntt E.C."/>
            <person name="Katzourakis A."/>
            <person name="Burkitt-Gray L."/>
            <person name="Ray D.A."/>
            <person name="Sullivan K.A.M."/>
            <person name="Roscito J.G."/>
            <person name="Kirilenko B.M."/>
            <person name="Davalos L.M."/>
            <person name="Corthals A.P."/>
            <person name="Power M.L."/>
            <person name="Jones G."/>
            <person name="Ransome R.D."/>
            <person name="Dechmann D.K.N."/>
            <person name="Locatelli A.G."/>
            <person name="Puechmaille S.J."/>
            <person name="Fedrigo O."/>
            <person name="Jarvis E.D."/>
            <person name="Hiller M."/>
            <person name="Vernes S.C."/>
            <person name="Myers E.W."/>
            <person name="Teeling E.C."/>
        </authorList>
    </citation>
    <scope>NUCLEOTIDE SEQUENCE [LARGE SCALE GENOMIC DNA]</scope>
    <source>
        <strain evidence="1">MMyoMyo1</strain>
        <tissue evidence="1">Flight muscle</tissue>
    </source>
</reference>
<comment type="caution">
    <text evidence="1">The sequence shown here is derived from an EMBL/GenBank/DDBJ whole genome shotgun (WGS) entry which is preliminary data.</text>
</comment>
<evidence type="ECO:0000313" key="2">
    <source>
        <dbReference type="Proteomes" id="UP000527355"/>
    </source>
</evidence>
<protein>
    <submittedName>
        <fullName evidence="1">Uncharacterized protein</fullName>
    </submittedName>
</protein>
<dbReference type="EMBL" id="JABWUV010000010">
    <property type="protein sequence ID" value="KAF6324858.1"/>
    <property type="molecule type" value="Genomic_DNA"/>
</dbReference>
<name>A0A7J7VIM0_MYOMY</name>
<organism evidence="1 2">
    <name type="scientific">Myotis myotis</name>
    <name type="common">Greater mouse-eared bat</name>
    <name type="synonym">Vespertilio myotis</name>
    <dbReference type="NCBI Taxonomy" id="51298"/>
    <lineage>
        <taxon>Eukaryota</taxon>
        <taxon>Metazoa</taxon>
        <taxon>Chordata</taxon>
        <taxon>Craniata</taxon>
        <taxon>Vertebrata</taxon>
        <taxon>Euteleostomi</taxon>
        <taxon>Mammalia</taxon>
        <taxon>Eutheria</taxon>
        <taxon>Laurasiatheria</taxon>
        <taxon>Chiroptera</taxon>
        <taxon>Yangochiroptera</taxon>
        <taxon>Vespertilionidae</taxon>
        <taxon>Myotis</taxon>
    </lineage>
</organism>
<dbReference type="AlphaFoldDB" id="A0A7J7VIM0"/>
<keyword evidence="2" id="KW-1185">Reference proteome</keyword>
<evidence type="ECO:0000313" key="1">
    <source>
        <dbReference type="EMBL" id="KAF6324858.1"/>
    </source>
</evidence>